<feature type="signal peptide" evidence="2">
    <location>
        <begin position="1"/>
        <end position="18"/>
    </location>
</feature>
<evidence type="ECO:0000256" key="1">
    <source>
        <dbReference type="SAM" id="MobiDB-lite"/>
    </source>
</evidence>
<name>A0ABV8AWZ7_9BACI</name>
<organism evidence="3 4">
    <name type="scientific">Bacillus songklensis</name>
    <dbReference type="NCBI Taxonomy" id="1069116"/>
    <lineage>
        <taxon>Bacteria</taxon>
        <taxon>Bacillati</taxon>
        <taxon>Bacillota</taxon>
        <taxon>Bacilli</taxon>
        <taxon>Bacillales</taxon>
        <taxon>Bacillaceae</taxon>
        <taxon>Bacillus</taxon>
    </lineage>
</organism>
<accession>A0ABV8AWZ7</accession>
<keyword evidence="4" id="KW-1185">Reference proteome</keyword>
<dbReference type="Proteomes" id="UP001595752">
    <property type="component" value="Unassembled WGS sequence"/>
</dbReference>
<dbReference type="InterPro" id="IPR012505">
    <property type="entry name" value="YbbR"/>
</dbReference>
<dbReference type="RefSeq" id="WP_377912004.1">
    <property type="nucleotide sequence ID" value="NZ_JBHRZT010000017.1"/>
</dbReference>
<dbReference type="PANTHER" id="PTHR37804:SF1">
    <property type="entry name" value="CDAA REGULATORY PROTEIN CDAR"/>
    <property type="match status" value="1"/>
</dbReference>
<feature type="compositionally biased region" description="Basic and acidic residues" evidence="1">
    <location>
        <begin position="424"/>
        <end position="438"/>
    </location>
</feature>
<dbReference type="PANTHER" id="PTHR37804">
    <property type="entry name" value="CDAA REGULATORY PROTEIN CDAR"/>
    <property type="match status" value="1"/>
</dbReference>
<dbReference type="Pfam" id="PF07949">
    <property type="entry name" value="YbbR"/>
    <property type="match status" value="4"/>
</dbReference>
<sequence>MKIMALLLALLLYMSVNLDPDIAKTTSKGSSAVSYDKETITDVPVHVYYDSENTIVKGVPEFVQLTLEGPRSIVQPTKLQRDFEVYIDVTNLQLGEHEVKLKHRNISEKLGVKVEPQTLRVQIEEKVSKIFPVQADVNVNNIRDGYIAEQPIVKPSTVKITGAKSEIEKIKYVKATMEINDVSETVEKAARVIALDKRLNKLDVDIQPRFVEVKVPVVSPNKKVGLRVKPIGTLPDDLSIKSLEPSTHEVTVFGPENILNDLDIIDGIELDVSNMTKSESVWIDVPVPKGAKRVYPEKVAVRVDVEKEGKVEEQEPKEEKEEKEEKKVFENLPLSLAGKSPNFDYQLLTPNSGNVNVEVRGPSEALANIQPQGIQLSIDVSSLLSGDHDVSIEVKGPQNVTYQLALNKARVRVIDKQGNNNNEKIIENPPKPDEKQDNPIDENEQSYDDQNLDNTQPQG</sequence>
<comment type="caution">
    <text evidence="3">The sequence shown here is derived from an EMBL/GenBank/DDBJ whole genome shotgun (WGS) entry which is preliminary data.</text>
</comment>
<dbReference type="Gene3D" id="2.170.120.40">
    <property type="entry name" value="YbbR-like domain"/>
    <property type="match status" value="2"/>
</dbReference>
<evidence type="ECO:0000313" key="4">
    <source>
        <dbReference type="Proteomes" id="UP001595752"/>
    </source>
</evidence>
<dbReference type="InterPro" id="IPR053154">
    <property type="entry name" value="c-di-AMP_regulator"/>
</dbReference>
<reference evidence="4" key="1">
    <citation type="journal article" date="2019" name="Int. J. Syst. Evol. Microbiol.">
        <title>The Global Catalogue of Microorganisms (GCM) 10K type strain sequencing project: providing services to taxonomists for standard genome sequencing and annotation.</title>
        <authorList>
            <consortium name="The Broad Institute Genomics Platform"/>
            <consortium name="The Broad Institute Genome Sequencing Center for Infectious Disease"/>
            <person name="Wu L."/>
            <person name="Ma J."/>
        </authorList>
    </citation>
    <scope>NUCLEOTIDE SEQUENCE [LARGE SCALE GENOMIC DNA]</scope>
    <source>
        <strain evidence="4">CCUG 61889</strain>
    </source>
</reference>
<evidence type="ECO:0000313" key="3">
    <source>
        <dbReference type="EMBL" id="MFC3882483.1"/>
    </source>
</evidence>
<keyword evidence="2" id="KW-0732">Signal</keyword>
<dbReference type="Gene3D" id="2.170.120.30">
    <property type="match status" value="2"/>
</dbReference>
<evidence type="ECO:0000256" key="2">
    <source>
        <dbReference type="SAM" id="SignalP"/>
    </source>
</evidence>
<dbReference type="EMBL" id="JBHRZT010000017">
    <property type="protein sequence ID" value="MFC3882483.1"/>
    <property type="molecule type" value="Genomic_DNA"/>
</dbReference>
<feature type="compositionally biased region" description="Acidic residues" evidence="1">
    <location>
        <begin position="439"/>
        <end position="451"/>
    </location>
</feature>
<feature type="region of interest" description="Disordered" evidence="1">
    <location>
        <begin position="415"/>
        <end position="459"/>
    </location>
</feature>
<proteinExistence type="predicted"/>
<gene>
    <name evidence="3" type="ORF">ACFOU2_02840</name>
</gene>
<feature type="chain" id="PRO_5045495353" evidence="2">
    <location>
        <begin position="19"/>
        <end position="459"/>
    </location>
</feature>
<protein>
    <submittedName>
        <fullName evidence="3">YbbR-like domain-containing protein</fullName>
    </submittedName>
</protein>